<dbReference type="Gene3D" id="1.20.1540.10">
    <property type="entry name" value="Rhomboid-like"/>
    <property type="match status" value="1"/>
</dbReference>
<keyword evidence="6 8" id="KW-1133">Transmembrane helix</keyword>
<dbReference type="SUPFAM" id="SSF144091">
    <property type="entry name" value="Rhomboid-like"/>
    <property type="match status" value="1"/>
</dbReference>
<evidence type="ECO:0000256" key="6">
    <source>
        <dbReference type="ARBA" id="ARBA00022989"/>
    </source>
</evidence>
<feature type="transmembrane region" description="Helical" evidence="8">
    <location>
        <begin position="151"/>
        <end position="169"/>
    </location>
</feature>
<sequence>MNDVFKTNFMSYPFPKKTIIIPLLLLIPMWIIFLFQQNGYNLNGCYGVIPRTFVGLKGILLSPLFHSGWKHIISNTFPLAFLSFIALLMYDRLAYYVIFFGWILSGIILWMIGNPPFLDDNVSCHIGASSIVYLLASFIFFSGIIRKERGLMAISLIIILLYGGMIWGMVPQEILPQLKTDTSSNSISWEGHLSGFISGAFFAYLFRNIGPQKEVPKWDQENYYDPQAERLWDIYQEQERLKAEYLESLDEKDDKNIEPNYQTKTPEN</sequence>
<feature type="transmembrane region" description="Helical" evidence="8">
    <location>
        <begin position="95"/>
        <end position="113"/>
    </location>
</feature>
<gene>
    <name evidence="10" type="ORF">EGI89_13260</name>
</gene>
<dbReference type="Pfam" id="PF01694">
    <property type="entry name" value="Rhomboid"/>
    <property type="match status" value="1"/>
</dbReference>
<evidence type="ECO:0000313" key="11">
    <source>
        <dbReference type="Proteomes" id="UP000267844"/>
    </source>
</evidence>
<keyword evidence="4 8" id="KW-0812">Transmembrane</keyword>
<evidence type="ECO:0000259" key="9">
    <source>
        <dbReference type="Pfam" id="PF01694"/>
    </source>
</evidence>
<feature type="domain" description="Peptidase S54 rhomboid" evidence="9">
    <location>
        <begin position="59"/>
        <end position="207"/>
    </location>
</feature>
<proteinExistence type="inferred from homology"/>
<keyword evidence="7 8" id="KW-0472">Membrane</keyword>
<feature type="transmembrane region" description="Helical" evidence="8">
    <location>
        <begin position="72"/>
        <end position="90"/>
    </location>
</feature>
<dbReference type="GO" id="GO:0006508">
    <property type="term" value="P:proteolysis"/>
    <property type="evidence" value="ECO:0007669"/>
    <property type="project" value="UniProtKB-KW"/>
</dbReference>
<feature type="transmembrane region" description="Helical" evidence="8">
    <location>
        <begin position="19"/>
        <end position="36"/>
    </location>
</feature>
<organism evidence="10 11">
    <name type="scientific">Empedobacter falsenii</name>
    <dbReference type="NCBI Taxonomy" id="343874"/>
    <lineage>
        <taxon>Bacteria</taxon>
        <taxon>Pseudomonadati</taxon>
        <taxon>Bacteroidota</taxon>
        <taxon>Flavobacteriia</taxon>
        <taxon>Flavobacteriales</taxon>
        <taxon>Weeksellaceae</taxon>
        <taxon>Empedobacter</taxon>
    </lineage>
</organism>
<evidence type="ECO:0000256" key="8">
    <source>
        <dbReference type="SAM" id="Phobius"/>
    </source>
</evidence>
<dbReference type="EMBL" id="RHPO01000039">
    <property type="protein sequence ID" value="RRT88647.1"/>
    <property type="molecule type" value="Genomic_DNA"/>
</dbReference>
<keyword evidence="5" id="KW-0378">Hydrolase</keyword>
<dbReference type="GO" id="GO:0004252">
    <property type="term" value="F:serine-type endopeptidase activity"/>
    <property type="evidence" value="ECO:0007669"/>
    <property type="project" value="InterPro"/>
</dbReference>
<evidence type="ECO:0000256" key="3">
    <source>
        <dbReference type="ARBA" id="ARBA00022670"/>
    </source>
</evidence>
<evidence type="ECO:0000256" key="1">
    <source>
        <dbReference type="ARBA" id="ARBA00004141"/>
    </source>
</evidence>
<comment type="caution">
    <text evidence="10">The sequence shown here is derived from an EMBL/GenBank/DDBJ whole genome shotgun (WGS) entry which is preliminary data.</text>
</comment>
<comment type="subcellular location">
    <subcellularLocation>
        <location evidence="1">Membrane</location>
        <topology evidence="1">Multi-pass membrane protein</topology>
    </subcellularLocation>
</comment>
<dbReference type="Proteomes" id="UP000267844">
    <property type="component" value="Unassembled WGS sequence"/>
</dbReference>
<evidence type="ECO:0000256" key="4">
    <source>
        <dbReference type="ARBA" id="ARBA00022692"/>
    </source>
</evidence>
<name>A0A3R8TV59_9FLAO</name>
<comment type="similarity">
    <text evidence="2">Belongs to the peptidase S54 family.</text>
</comment>
<evidence type="ECO:0000313" key="10">
    <source>
        <dbReference type="EMBL" id="RRT88647.1"/>
    </source>
</evidence>
<protein>
    <submittedName>
        <fullName evidence="10">Rhomboid family intramembrane serine protease</fullName>
    </submittedName>
</protein>
<dbReference type="InterPro" id="IPR022764">
    <property type="entry name" value="Peptidase_S54_rhomboid_dom"/>
</dbReference>
<dbReference type="PANTHER" id="PTHR43066:SF1">
    <property type="entry name" value="RHOMBOID PROTEIN 2"/>
    <property type="match status" value="1"/>
</dbReference>
<accession>A0A3R8TV59</accession>
<evidence type="ECO:0000256" key="5">
    <source>
        <dbReference type="ARBA" id="ARBA00022801"/>
    </source>
</evidence>
<dbReference type="AlphaFoldDB" id="A0A3R8TV59"/>
<feature type="transmembrane region" description="Helical" evidence="8">
    <location>
        <begin position="125"/>
        <end position="144"/>
    </location>
</feature>
<dbReference type="InterPro" id="IPR035952">
    <property type="entry name" value="Rhomboid-like_sf"/>
</dbReference>
<dbReference type="PANTHER" id="PTHR43066">
    <property type="entry name" value="RHOMBOID-RELATED PROTEIN"/>
    <property type="match status" value="1"/>
</dbReference>
<evidence type="ECO:0000256" key="7">
    <source>
        <dbReference type="ARBA" id="ARBA00023136"/>
    </source>
</evidence>
<dbReference type="GO" id="GO:0016020">
    <property type="term" value="C:membrane"/>
    <property type="evidence" value="ECO:0007669"/>
    <property type="project" value="UniProtKB-SubCell"/>
</dbReference>
<keyword evidence="3 10" id="KW-0645">Protease</keyword>
<evidence type="ECO:0000256" key="2">
    <source>
        <dbReference type="ARBA" id="ARBA00009045"/>
    </source>
</evidence>
<reference evidence="10 11" key="1">
    <citation type="submission" date="2018-10" db="EMBL/GenBank/DDBJ databases">
        <title>Transmission dynamics of multidrug resistant bacteria on intensive care unit surfaces.</title>
        <authorList>
            <person name="D'Souza A.W."/>
            <person name="Potter R.F."/>
            <person name="Wallace M."/>
            <person name="Shupe A."/>
            <person name="Patel S."/>
            <person name="Sun S."/>
            <person name="Gul D."/>
            <person name="Kwon J.H."/>
            <person name="Andleeb S."/>
            <person name="Burnham C.-A.D."/>
            <person name="Dantas G."/>
        </authorList>
    </citation>
    <scope>NUCLEOTIDE SEQUENCE [LARGE SCALE GENOMIC DNA]</scope>
    <source>
        <strain evidence="10 11">WF_348</strain>
    </source>
</reference>